<dbReference type="GO" id="GO:0016787">
    <property type="term" value="F:hydrolase activity"/>
    <property type="evidence" value="ECO:0007669"/>
    <property type="project" value="UniProtKB-KW"/>
</dbReference>
<dbReference type="Pfam" id="PF25788">
    <property type="entry name" value="Ig_Rha78A_N"/>
    <property type="match status" value="1"/>
</dbReference>
<evidence type="ECO:0000259" key="4">
    <source>
        <dbReference type="Pfam" id="PF05592"/>
    </source>
</evidence>
<dbReference type="SUPFAM" id="SSF48208">
    <property type="entry name" value="Six-hairpin glycosidases"/>
    <property type="match status" value="1"/>
</dbReference>
<dbReference type="InterPro" id="IPR012341">
    <property type="entry name" value="6hp_glycosidase-like_sf"/>
</dbReference>
<evidence type="ECO:0000259" key="6">
    <source>
        <dbReference type="Pfam" id="PF17389"/>
    </source>
</evidence>
<dbReference type="Pfam" id="PF17390">
    <property type="entry name" value="Bac_rhamnosid_C"/>
    <property type="match status" value="1"/>
</dbReference>
<dbReference type="Gene3D" id="2.60.420.10">
    <property type="entry name" value="Maltose phosphorylase, domain 3"/>
    <property type="match status" value="1"/>
</dbReference>
<dbReference type="Gene3D" id="1.50.10.10">
    <property type="match status" value="1"/>
</dbReference>
<feature type="domain" description="Alpha-L-rhamnosidase six-hairpin glycosidase" evidence="6">
    <location>
        <begin position="479"/>
        <end position="840"/>
    </location>
</feature>
<feature type="domain" description="Bacterial alpha-L-rhamnosidase N-terminal" evidence="5">
    <location>
        <begin position="193"/>
        <end position="361"/>
    </location>
</feature>
<dbReference type="InterPro" id="IPR035398">
    <property type="entry name" value="Bac_rhamnosid_C"/>
</dbReference>
<dbReference type="InterPro" id="IPR035396">
    <property type="entry name" value="Bac_rhamnosid6H"/>
</dbReference>
<evidence type="ECO:0000313" key="8">
    <source>
        <dbReference type="EMBL" id="UWP58836.1"/>
    </source>
</evidence>
<protein>
    <recommendedName>
        <fullName evidence="2">alpha-L-rhamnosidase</fullName>
        <ecNumber evidence="2">3.2.1.40</ecNumber>
    </recommendedName>
</protein>
<dbReference type="Gene3D" id="2.60.40.10">
    <property type="entry name" value="Immunoglobulins"/>
    <property type="match status" value="1"/>
</dbReference>
<sequence length="955" mass="108331">MRVCNLRCESMTNPLGISITSPRLTWNLTSDRRSVWQQSFLVTVWEEVLDNGTLRREQIFSSGEIVSRDTALVLPEELIRSRSRYDWTVQVTDNYGETALSQENAWFEMGLLQEKDWSARWIEPRQHPVYREEIPTEEYIADLQTFDEGRRRWIVDESGDVPAEETTAQSHEIREDILYPCPMLRRCFTISGEVVRARMYATAHGIYAAELNGQRVGDLMLAPESSSYFDYLQVQTYDLQDLIREGENTIGITLADGWWAGRLGCTGESVRYGDTLGLLLQIELYFADGHIETIGSDAGFVSTLEGPRRYADLSIGEKYDANCILAGWSESGYDDSGWTAVMEKSYDLSNLRGQNAQPMRYLEERPLAESYVSLQGDLILDFGQLMAGTAAMHLTGEPGSVVVLRYFQVTDREGNYYYETMGENSQMTDTVILDQNGQADYDPLFTLHGFRYIAITTERGAVTATQCHARLLASDIDVTARIVTSNPKLNKLQENIEWTIRSNMLSIPTDNPDRERSGWTGDVQMVGPAICYNVDAQAILRRWLVYCRHEQGAGGEIPAIIPNWRIANSIATDSTAGWGDVVIHLPWHLYRKYGDIRILKENYTMMQRWLDLEKSRAADANPPWIGEITPKRAEDLQYLWNADWNFGDWMTPSASVDEKTGEVRIGAMCLCWLMGTYYFAYSTVLLEQIATLLQQEEDAAMYHALYEKIRQAAIHEFYDTGKIYESRYVGAQILALHMGFYREGGKDRLMRRILEQLEEKGMNTGFSSSLVLPQQLCENGNIEKMYDFLLNENKPSWLYEVDQGATGVWESMEGLQPNGDIAMCSFIQPAYCSIGNWMMEGMAGISAAQPGFTTIRIHPNYTDRLDYVEASYRSEQGEIACRWDHTGATRDLKIRIPANTTAEVFLEGASIDTTKADNEDVNALNGLAQIHEKQNGLLLVLGSGEYAFSWDVTVQ</sequence>
<dbReference type="Pfam" id="PF05592">
    <property type="entry name" value="Bac_rhamnosid"/>
    <property type="match status" value="1"/>
</dbReference>
<dbReference type="EMBL" id="CP102290">
    <property type="protein sequence ID" value="UWP58836.1"/>
    <property type="molecule type" value="Genomic_DNA"/>
</dbReference>
<dbReference type="Gene3D" id="2.60.120.260">
    <property type="entry name" value="Galactose-binding domain-like"/>
    <property type="match status" value="2"/>
</dbReference>
<keyword evidence="3 8" id="KW-0378">Hydrolase</keyword>
<evidence type="ECO:0000313" key="9">
    <source>
        <dbReference type="Proteomes" id="UP001060164"/>
    </source>
</evidence>
<evidence type="ECO:0000259" key="5">
    <source>
        <dbReference type="Pfam" id="PF08531"/>
    </source>
</evidence>
<dbReference type="PANTHER" id="PTHR33307">
    <property type="entry name" value="ALPHA-RHAMNOSIDASE (EUROFUNG)"/>
    <property type="match status" value="1"/>
</dbReference>
<dbReference type="InterPro" id="IPR008928">
    <property type="entry name" value="6-hairpin_glycosidase_sf"/>
</dbReference>
<proteinExistence type="predicted"/>
<dbReference type="InterPro" id="IPR008902">
    <property type="entry name" value="Rhamnosid_concanavalin"/>
</dbReference>
<feature type="domain" description="Alpha-L-rhamnosidase concanavalin-like" evidence="4">
    <location>
        <begin position="376"/>
        <end position="470"/>
    </location>
</feature>
<name>A0ABY5VFX9_9FIRM</name>
<dbReference type="InterPro" id="IPR013783">
    <property type="entry name" value="Ig-like_fold"/>
</dbReference>
<evidence type="ECO:0000259" key="7">
    <source>
        <dbReference type="Pfam" id="PF17390"/>
    </source>
</evidence>
<feature type="domain" description="Alpha-L-rhamnosidase C-terminal" evidence="7">
    <location>
        <begin position="844"/>
        <end position="909"/>
    </location>
</feature>
<dbReference type="InterPro" id="IPR016007">
    <property type="entry name" value="Alpha_rhamnosid"/>
</dbReference>
<dbReference type="RefSeq" id="WP_028527411.1">
    <property type="nucleotide sequence ID" value="NZ_CABLBR010000001.1"/>
</dbReference>
<dbReference type="EC" id="3.2.1.40" evidence="2"/>
<evidence type="ECO:0000256" key="2">
    <source>
        <dbReference type="ARBA" id="ARBA00012652"/>
    </source>
</evidence>
<accession>A0ABY5VFX9</accession>
<gene>
    <name evidence="8" type="ORF">NQ502_15885</name>
</gene>
<dbReference type="Pfam" id="PF08531">
    <property type="entry name" value="Bac_rhamnosid_N"/>
    <property type="match status" value="1"/>
</dbReference>
<dbReference type="PIRSF" id="PIRSF010631">
    <property type="entry name" value="A-rhamnsds"/>
    <property type="match status" value="1"/>
</dbReference>
<dbReference type="PANTHER" id="PTHR33307:SF6">
    <property type="entry name" value="ALPHA-RHAMNOSIDASE (EUROFUNG)-RELATED"/>
    <property type="match status" value="1"/>
</dbReference>
<comment type="catalytic activity">
    <reaction evidence="1">
        <text>Hydrolysis of terminal non-reducing alpha-L-rhamnose residues in alpha-L-rhamnosides.</text>
        <dbReference type="EC" id="3.2.1.40"/>
    </reaction>
</comment>
<evidence type="ECO:0000256" key="1">
    <source>
        <dbReference type="ARBA" id="ARBA00001445"/>
    </source>
</evidence>
<dbReference type="Proteomes" id="UP001060164">
    <property type="component" value="Chromosome"/>
</dbReference>
<organism evidence="8 9">
    <name type="scientific">Ruminococcus gauvreauii</name>
    <dbReference type="NCBI Taxonomy" id="438033"/>
    <lineage>
        <taxon>Bacteria</taxon>
        <taxon>Bacillati</taxon>
        <taxon>Bacillota</taxon>
        <taxon>Clostridia</taxon>
        <taxon>Eubacteriales</taxon>
        <taxon>Oscillospiraceae</taxon>
        <taxon>Ruminococcus</taxon>
    </lineage>
</organism>
<reference evidence="8" key="1">
    <citation type="journal article" date="2022" name="Cell">
        <title>Design, construction, and in vivo augmentation of a complex gut microbiome.</title>
        <authorList>
            <person name="Cheng A.G."/>
            <person name="Ho P.Y."/>
            <person name="Aranda-Diaz A."/>
            <person name="Jain S."/>
            <person name="Yu F.B."/>
            <person name="Meng X."/>
            <person name="Wang M."/>
            <person name="Iakiviak M."/>
            <person name="Nagashima K."/>
            <person name="Zhao A."/>
            <person name="Murugkar P."/>
            <person name="Patil A."/>
            <person name="Atabakhsh K."/>
            <person name="Weakley A."/>
            <person name="Yan J."/>
            <person name="Brumbaugh A.R."/>
            <person name="Higginbottom S."/>
            <person name="Dimas A."/>
            <person name="Shiver A.L."/>
            <person name="Deutschbauer A."/>
            <person name="Neff N."/>
            <person name="Sonnenburg J.L."/>
            <person name="Huang K.C."/>
            <person name="Fischbach M.A."/>
        </authorList>
    </citation>
    <scope>NUCLEOTIDE SEQUENCE</scope>
    <source>
        <strain evidence="8">DSM 19829</strain>
    </source>
</reference>
<keyword evidence="9" id="KW-1185">Reference proteome</keyword>
<evidence type="ECO:0000256" key="3">
    <source>
        <dbReference type="ARBA" id="ARBA00022801"/>
    </source>
</evidence>
<dbReference type="Pfam" id="PF17389">
    <property type="entry name" value="Bac_rhamnosid6H"/>
    <property type="match status" value="1"/>
</dbReference>
<dbReference type="InterPro" id="IPR013737">
    <property type="entry name" value="Bac_rhamnosid_N"/>
</dbReference>